<protein>
    <submittedName>
        <fullName evidence="4">CBS domain-containing protein</fullName>
    </submittedName>
</protein>
<proteinExistence type="predicted"/>
<reference evidence="4 5" key="1">
    <citation type="submission" date="2018-02" db="EMBL/GenBank/DDBJ databases">
        <title>Genome sequence of Desulfovibrio carbinolicus DSM 3852.</title>
        <authorList>
            <person name="Wilbanks E."/>
            <person name="Skennerton C.T."/>
            <person name="Orphan V.J."/>
        </authorList>
    </citation>
    <scope>NUCLEOTIDE SEQUENCE [LARGE SCALE GENOMIC DNA]</scope>
    <source>
        <strain evidence="4 5">DSM 3852</strain>
    </source>
</reference>
<dbReference type="AlphaFoldDB" id="A0A4P6HP04"/>
<dbReference type="RefSeq" id="WP_129353875.1">
    <property type="nucleotide sequence ID" value="NZ_CP026538.1"/>
</dbReference>
<dbReference type="Pfam" id="PF00571">
    <property type="entry name" value="CBS"/>
    <property type="match status" value="2"/>
</dbReference>
<feature type="domain" description="CBS" evidence="3">
    <location>
        <begin position="59"/>
        <end position="114"/>
    </location>
</feature>
<evidence type="ECO:0000256" key="1">
    <source>
        <dbReference type="ARBA" id="ARBA00023122"/>
    </source>
</evidence>
<organism evidence="4 5">
    <name type="scientific">Solidesulfovibrio carbinolicus</name>
    <dbReference type="NCBI Taxonomy" id="296842"/>
    <lineage>
        <taxon>Bacteria</taxon>
        <taxon>Pseudomonadati</taxon>
        <taxon>Thermodesulfobacteriota</taxon>
        <taxon>Desulfovibrionia</taxon>
        <taxon>Desulfovibrionales</taxon>
        <taxon>Desulfovibrionaceae</taxon>
        <taxon>Solidesulfovibrio</taxon>
    </lineage>
</organism>
<dbReference type="EMBL" id="CP026538">
    <property type="protein sequence ID" value="QAZ68414.1"/>
    <property type="molecule type" value="Genomic_DNA"/>
</dbReference>
<dbReference type="OrthoDB" id="9811720at2"/>
<dbReference type="KEGG" id="dcb:C3Y92_14750"/>
<dbReference type="InterPro" id="IPR051257">
    <property type="entry name" value="Diverse_CBS-Domain"/>
</dbReference>
<keyword evidence="1 2" id="KW-0129">CBS domain</keyword>
<dbReference type="SUPFAM" id="SSF54631">
    <property type="entry name" value="CBS-domain pair"/>
    <property type="match status" value="1"/>
</dbReference>
<dbReference type="PROSITE" id="PS51371">
    <property type="entry name" value="CBS"/>
    <property type="match status" value="2"/>
</dbReference>
<dbReference type="InterPro" id="IPR046342">
    <property type="entry name" value="CBS_dom_sf"/>
</dbReference>
<dbReference type="InterPro" id="IPR000644">
    <property type="entry name" value="CBS_dom"/>
</dbReference>
<evidence type="ECO:0000259" key="3">
    <source>
        <dbReference type="PROSITE" id="PS51371"/>
    </source>
</evidence>
<feature type="domain" description="CBS" evidence="3">
    <location>
        <begin position="147"/>
        <end position="203"/>
    </location>
</feature>
<evidence type="ECO:0000256" key="2">
    <source>
        <dbReference type="PROSITE-ProRule" id="PRU00703"/>
    </source>
</evidence>
<name>A0A4P6HP04_9BACT</name>
<dbReference type="PANTHER" id="PTHR43080">
    <property type="entry name" value="CBS DOMAIN-CONTAINING PROTEIN CBSX3, MITOCHONDRIAL"/>
    <property type="match status" value="1"/>
</dbReference>
<accession>A0A4P6HP04</accession>
<evidence type="ECO:0000313" key="4">
    <source>
        <dbReference type="EMBL" id="QAZ68414.1"/>
    </source>
</evidence>
<keyword evidence="5" id="KW-1185">Reference proteome</keyword>
<gene>
    <name evidence="4" type="ORF">C3Y92_14750</name>
</gene>
<evidence type="ECO:0000313" key="5">
    <source>
        <dbReference type="Proteomes" id="UP000293296"/>
    </source>
</evidence>
<dbReference type="SMART" id="SM00116">
    <property type="entry name" value="CBS"/>
    <property type="match status" value="2"/>
</dbReference>
<sequence>MPHAPNPDLPMDVADVLAAMRQLGGYLDVAPDQALTLYRLAYAHAAARLATDVPVAAIMTPDVTTAAPGDTVRDATLAMARAGVSGLPVVAGGAVVGVLSVKDVLRLLGLPPQSGPAVLAARLLDPETCLHETDQAALAHTPVARLMATPAVVVAPDTPRSEAARLMAGQRINRLPVVYKGVLRGIVSRADVVRSCRGLECPL</sequence>
<dbReference type="PANTHER" id="PTHR43080:SF2">
    <property type="entry name" value="CBS DOMAIN-CONTAINING PROTEIN"/>
    <property type="match status" value="1"/>
</dbReference>
<dbReference type="Proteomes" id="UP000293296">
    <property type="component" value="Chromosome"/>
</dbReference>
<dbReference type="Gene3D" id="3.10.580.10">
    <property type="entry name" value="CBS-domain"/>
    <property type="match status" value="1"/>
</dbReference>